<protein>
    <submittedName>
        <fullName evidence="1">Uncharacterized protein</fullName>
    </submittedName>
</protein>
<evidence type="ECO:0000313" key="2">
    <source>
        <dbReference type="Proteomes" id="UP000253689"/>
    </source>
</evidence>
<evidence type="ECO:0000313" key="1">
    <source>
        <dbReference type="EMBL" id="AXF96615.1"/>
    </source>
</evidence>
<gene>
    <name evidence="1" type="ORF">SDAV_001658</name>
</gene>
<reference evidence="2" key="1">
    <citation type="submission" date="2018-07" db="EMBL/GenBank/DDBJ databases">
        <title>Complete Genome Sequence of Spiroplasma phoeniceum.</title>
        <authorList>
            <person name="Davis R.E."/>
            <person name="Shao J.Y."/>
            <person name="Zhao Y."/>
            <person name="Silver A."/>
            <person name="Stump z."/>
            <person name="Gasparich G."/>
        </authorList>
    </citation>
    <scope>NUCLEOTIDE SEQUENCE [LARGE SCALE GENOMIC DNA]</scope>
    <source>
        <strain evidence="2">P40</strain>
    </source>
</reference>
<dbReference type="EMBL" id="CP031088">
    <property type="protein sequence ID" value="AXF96615.1"/>
    <property type="molecule type" value="Genomic_DNA"/>
</dbReference>
<accession>A0A345DQX4</accession>
<keyword evidence="2" id="KW-1185">Reference proteome</keyword>
<dbReference type="Proteomes" id="UP000253689">
    <property type="component" value="Chromosome"/>
</dbReference>
<organism evidence="1 2">
    <name type="scientific">Spiroplasma phoeniceum P40</name>
    <dbReference type="NCBI Taxonomy" id="1276259"/>
    <lineage>
        <taxon>Bacteria</taxon>
        <taxon>Bacillati</taxon>
        <taxon>Mycoplasmatota</taxon>
        <taxon>Mollicutes</taxon>
        <taxon>Entomoplasmatales</taxon>
        <taxon>Spiroplasmataceae</taxon>
        <taxon>Spiroplasma</taxon>
    </lineage>
</organism>
<dbReference type="KEGG" id="sphh:SDAV_001658"/>
<dbReference type="AlphaFoldDB" id="A0A345DQX4"/>
<proteinExistence type="predicted"/>
<sequence>MIGDLYITENYLYLSVLNKIMPVFINDPLIIQKNLLTWTINPASVVIEYQFTVFTKTVKILRLDAVVSALCNVSR</sequence>
<name>A0A345DQX4_9MOLU</name>